<dbReference type="EC" id="3.1.1.-" evidence="4"/>
<keyword evidence="2" id="KW-0732">Signal</keyword>
<feature type="chain" id="PRO_5047143804" evidence="2">
    <location>
        <begin position="24"/>
        <end position="284"/>
    </location>
</feature>
<dbReference type="RefSeq" id="WP_354089989.1">
    <property type="nucleotide sequence ID" value="NZ_JBEPTF010000004.1"/>
</dbReference>
<dbReference type="InterPro" id="IPR013094">
    <property type="entry name" value="AB_hydrolase_3"/>
</dbReference>
<dbReference type="Pfam" id="PF07859">
    <property type="entry name" value="Abhydrolase_3"/>
    <property type="match status" value="1"/>
</dbReference>
<dbReference type="Proteomes" id="UP001549313">
    <property type="component" value="Unassembled WGS sequence"/>
</dbReference>
<evidence type="ECO:0000256" key="2">
    <source>
        <dbReference type="SAM" id="SignalP"/>
    </source>
</evidence>
<proteinExistence type="predicted"/>
<reference evidence="4 5" key="1">
    <citation type="submission" date="2024-06" db="EMBL/GenBank/DDBJ databases">
        <title>Sorghum-associated microbial communities from plants grown in Nebraska, USA.</title>
        <authorList>
            <person name="Schachtman D."/>
        </authorList>
    </citation>
    <scope>NUCLEOTIDE SEQUENCE [LARGE SCALE GENOMIC DNA]</scope>
    <source>
        <strain evidence="4 5">2814</strain>
    </source>
</reference>
<feature type="domain" description="Alpha/beta hydrolase fold-3" evidence="3">
    <location>
        <begin position="56"/>
        <end position="169"/>
    </location>
</feature>
<sequence>MFRDVAYSVFGCLLAMAATTAFAQEPQVRAYKSVGDRSLSVHVFKPEAASSPRPAVLMFHGGGWVAGEPEWTYPAARNFQDLGLVAIPVQYRLSGDGVTPADALVDACDAFAWVRGHASELGVDPARVAGYGVSAGGHLVSAATLGACPNGGKGADLLLLWSPALDLSKDGWVRRLLGGADPASISPLALASPGGPATVVIQGAADTLTPLRGALAFCEAMGGAASDCRVHSYPGLGHLLTRNLDNQESDFDIDPVARRDGEERLSVFLVERGYAQAVRVRPGS</sequence>
<feature type="signal peptide" evidence="2">
    <location>
        <begin position="1"/>
        <end position="23"/>
    </location>
</feature>
<evidence type="ECO:0000259" key="3">
    <source>
        <dbReference type="Pfam" id="PF07859"/>
    </source>
</evidence>
<organism evidence="4 5">
    <name type="scientific">Brevundimonas faecalis</name>
    <dbReference type="NCBI Taxonomy" id="947378"/>
    <lineage>
        <taxon>Bacteria</taxon>
        <taxon>Pseudomonadati</taxon>
        <taxon>Pseudomonadota</taxon>
        <taxon>Alphaproteobacteria</taxon>
        <taxon>Caulobacterales</taxon>
        <taxon>Caulobacteraceae</taxon>
        <taxon>Brevundimonas</taxon>
    </lineage>
</organism>
<dbReference type="PANTHER" id="PTHR48081">
    <property type="entry name" value="AB HYDROLASE SUPERFAMILY PROTEIN C4A8.06C"/>
    <property type="match status" value="1"/>
</dbReference>
<dbReference type="SUPFAM" id="SSF53474">
    <property type="entry name" value="alpha/beta-Hydrolases"/>
    <property type="match status" value="1"/>
</dbReference>
<gene>
    <name evidence="4" type="ORF">ABIE19_002978</name>
</gene>
<evidence type="ECO:0000313" key="4">
    <source>
        <dbReference type="EMBL" id="MET4685029.1"/>
    </source>
</evidence>
<keyword evidence="1 4" id="KW-0378">Hydrolase</keyword>
<evidence type="ECO:0000256" key="1">
    <source>
        <dbReference type="ARBA" id="ARBA00022801"/>
    </source>
</evidence>
<dbReference type="GO" id="GO:0016787">
    <property type="term" value="F:hydrolase activity"/>
    <property type="evidence" value="ECO:0007669"/>
    <property type="project" value="UniProtKB-KW"/>
</dbReference>
<dbReference type="InterPro" id="IPR050300">
    <property type="entry name" value="GDXG_lipolytic_enzyme"/>
</dbReference>
<dbReference type="EMBL" id="JBEPTF010000004">
    <property type="protein sequence ID" value="MET4685029.1"/>
    <property type="molecule type" value="Genomic_DNA"/>
</dbReference>
<keyword evidence="5" id="KW-1185">Reference proteome</keyword>
<dbReference type="InterPro" id="IPR029058">
    <property type="entry name" value="AB_hydrolase_fold"/>
</dbReference>
<protein>
    <submittedName>
        <fullName evidence="4">Acetyl esterase</fullName>
        <ecNumber evidence="4">3.1.1.-</ecNumber>
    </submittedName>
</protein>
<name>A0ABV2REK8_9CAUL</name>
<evidence type="ECO:0000313" key="5">
    <source>
        <dbReference type="Proteomes" id="UP001549313"/>
    </source>
</evidence>
<accession>A0ABV2REK8</accession>
<comment type="caution">
    <text evidence="4">The sequence shown here is derived from an EMBL/GenBank/DDBJ whole genome shotgun (WGS) entry which is preliminary data.</text>
</comment>
<dbReference type="Gene3D" id="3.40.50.1820">
    <property type="entry name" value="alpha/beta hydrolase"/>
    <property type="match status" value="1"/>
</dbReference>